<dbReference type="PROSITE" id="PS50002">
    <property type="entry name" value="SH3"/>
    <property type="match status" value="1"/>
</dbReference>
<proteinExistence type="inferred from homology"/>
<feature type="region of interest" description="Disordered" evidence="7">
    <location>
        <begin position="64"/>
        <end position="90"/>
    </location>
</feature>
<reference evidence="10" key="1">
    <citation type="submission" date="2022-01" db="EMBL/GenBank/DDBJ databases">
        <authorList>
            <person name="King R."/>
        </authorList>
    </citation>
    <scope>NUCLEOTIDE SEQUENCE</scope>
</reference>
<dbReference type="SUPFAM" id="SSF50044">
    <property type="entry name" value="SH3-domain"/>
    <property type="match status" value="1"/>
</dbReference>
<keyword evidence="5" id="KW-0968">Cytoplasmic vesicle</keyword>
<dbReference type="InterPro" id="IPR001452">
    <property type="entry name" value="SH3_domain"/>
</dbReference>
<dbReference type="GO" id="GO:0005886">
    <property type="term" value="C:plasma membrane"/>
    <property type="evidence" value="ECO:0007669"/>
    <property type="project" value="TreeGrafter"/>
</dbReference>
<dbReference type="OrthoDB" id="10254720at2759"/>
<dbReference type="Gene3D" id="2.30.30.40">
    <property type="entry name" value="SH3 Domains"/>
    <property type="match status" value="1"/>
</dbReference>
<protein>
    <recommendedName>
        <fullName evidence="12">Sorting nexin</fullName>
    </recommendedName>
</protein>
<evidence type="ECO:0000256" key="1">
    <source>
        <dbReference type="ARBA" id="ARBA00004156"/>
    </source>
</evidence>
<dbReference type="InterPro" id="IPR036028">
    <property type="entry name" value="SH3-like_dom_sf"/>
</dbReference>
<feature type="domain" description="PX" evidence="9">
    <location>
        <begin position="198"/>
        <end position="308"/>
    </location>
</feature>
<evidence type="ECO:0000313" key="11">
    <source>
        <dbReference type="Proteomes" id="UP001153712"/>
    </source>
</evidence>
<feature type="domain" description="SH3" evidence="8">
    <location>
        <begin position="1"/>
        <end position="63"/>
    </location>
</feature>
<dbReference type="InterPro" id="IPR019497">
    <property type="entry name" value="Sorting_nexin_WASP-bd-dom"/>
</dbReference>
<evidence type="ECO:0000313" key="10">
    <source>
        <dbReference type="EMBL" id="CAG9865348.1"/>
    </source>
</evidence>
<evidence type="ECO:0008006" key="12">
    <source>
        <dbReference type="Google" id="ProtNLM"/>
    </source>
</evidence>
<evidence type="ECO:0000256" key="2">
    <source>
        <dbReference type="ARBA" id="ARBA00010883"/>
    </source>
</evidence>
<dbReference type="GO" id="GO:0035091">
    <property type="term" value="F:phosphatidylinositol binding"/>
    <property type="evidence" value="ECO:0007669"/>
    <property type="project" value="InterPro"/>
</dbReference>
<dbReference type="PROSITE" id="PS50195">
    <property type="entry name" value="PX"/>
    <property type="match status" value="1"/>
</dbReference>
<dbReference type="GO" id="GO:0016197">
    <property type="term" value="P:endosomal transport"/>
    <property type="evidence" value="ECO:0007669"/>
    <property type="project" value="TreeGrafter"/>
</dbReference>
<keyword evidence="3 6" id="KW-0728">SH3 domain</keyword>
<dbReference type="SMART" id="SM00312">
    <property type="entry name" value="PX"/>
    <property type="match status" value="1"/>
</dbReference>
<dbReference type="GO" id="GO:0006897">
    <property type="term" value="P:endocytosis"/>
    <property type="evidence" value="ECO:0007669"/>
    <property type="project" value="TreeGrafter"/>
</dbReference>
<dbReference type="Proteomes" id="UP001153712">
    <property type="component" value="Chromosome 9"/>
</dbReference>
<feature type="compositionally biased region" description="Acidic residues" evidence="7">
    <location>
        <begin position="81"/>
        <end position="90"/>
    </location>
</feature>
<dbReference type="GO" id="GO:0030659">
    <property type="term" value="C:cytoplasmic vesicle membrane"/>
    <property type="evidence" value="ECO:0007669"/>
    <property type="project" value="UniProtKB-SubCell"/>
</dbReference>
<evidence type="ECO:0000256" key="7">
    <source>
        <dbReference type="SAM" id="MobiDB-lite"/>
    </source>
</evidence>
<dbReference type="PRINTS" id="PR00452">
    <property type="entry name" value="SH3DOMAIN"/>
</dbReference>
<dbReference type="AlphaFoldDB" id="A0A9N9TV82"/>
<dbReference type="InterPro" id="IPR036871">
    <property type="entry name" value="PX_dom_sf"/>
</dbReference>
<dbReference type="Gene3D" id="3.30.1520.10">
    <property type="entry name" value="Phox-like domain"/>
    <property type="match status" value="1"/>
</dbReference>
<comment type="subcellular location">
    <subcellularLocation>
        <location evidence="1">Cytoplasmic vesicle membrane</location>
    </subcellularLocation>
</comment>
<dbReference type="PANTHER" id="PTHR45827">
    <property type="entry name" value="SORTING NEXIN"/>
    <property type="match status" value="1"/>
</dbReference>
<dbReference type="SUPFAM" id="SSF64268">
    <property type="entry name" value="PX domain"/>
    <property type="match status" value="1"/>
</dbReference>
<dbReference type="EMBL" id="OU900102">
    <property type="protein sequence ID" value="CAG9865348.1"/>
    <property type="molecule type" value="Genomic_DNA"/>
</dbReference>
<sequence>MGTFKVKVLYDFQAEPGTAEMNINAGDTLTVTRTDVGEGWWEGFNSSKQSGLFPEAYVERISASNPPSIPAPVLPPQNNWGDDDEDDDWDNDDTMYSEIGSNNGQSQQNIYSNEQSLSQNQLANQFDNMSLGGVSTISDNKGTITKKSINIFSSYVKSGLEGYILGTSANLPVSNKKFRIYRDGDDSLGKWEVISNPYTVQIASPKKATKMGGLKSFIAYQLTPSFSNVEVSRRYKHFDWLHDRLTSKFNVIAIPPLPDKQVSGRYEEQFIEHRRAQLQEFINYMCRHPVLSTCDVWVHFLSCTDEKQWKLGKRNAERDQMVGANFCMSIDAPDKEILTSLAEPRIEDSVYYVLKLDQSIKNLMHTAQDQHKKCVNMYKREFMRIGESFFALGSAFEYNQQGMYSKASIDIKNVGSTYMMIGKLYEEQAKMDWQPLFDKLYIYKGITGSLPDILNLQKLSEQKKKECERNSQVPQTALADVRRRADVLTYTVFAELDHFQSERDTDLRQSVKTFLQEQLNFYRNVVAKLEDTLGKFD</sequence>
<evidence type="ECO:0000256" key="5">
    <source>
        <dbReference type="ARBA" id="ARBA00023329"/>
    </source>
</evidence>
<dbReference type="CDD" id="cd06862">
    <property type="entry name" value="PX_SNX9_18_like"/>
    <property type="match status" value="1"/>
</dbReference>
<dbReference type="GO" id="GO:0097320">
    <property type="term" value="P:plasma membrane tubulation"/>
    <property type="evidence" value="ECO:0007669"/>
    <property type="project" value="TreeGrafter"/>
</dbReference>
<evidence type="ECO:0000256" key="4">
    <source>
        <dbReference type="ARBA" id="ARBA00023136"/>
    </source>
</evidence>
<dbReference type="PANTHER" id="PTHR45827:SF1">
    <property type="entry name" value="SORTING NEXIN"/>
    <property type="match status" value="1"/>
</dbReference>
<dbReference type="InterPro" id="IPR027267">
    <property type="entry name" value="AH/BAR_dom_sf"/>
</dbReference>
<organism evidence="10 11">
    <name type="scientific">Phyllotreta striolata</name>
    <name type="common">Striped flea beetle</name>
    <name type="synonym">Crioceris striolata</name>
    <dbReference type="NCBI Taxonomy" id="444603"/>
    <lineage>
        <taxon>Eukaryota</taxon>
        <taxon>Metazoa</taxon>
        <taxon>Ecdysozoa</taxon>
        <taxon>Arthropoda</taxon>
        <taxon>Hexapoda</taxon>
        <taxon>Insecta</taxon>
        <taxon>Pterygota</taxon>
        <taxon>Neoptera</taxon>
        <taxon>Endopterygota</taxon>
        <taxon>Coleoptera</taxon>
        <taxon>Polyphaga</taxon>
        <taxon>Cucujiformia</taxon>
        <taxon>Chrysomeloidea</taxon>
        <taxon>Chrysomelidae</taxon>
        <taxon>Galerucinae</taxon>
        <taxon>Alticini</taxon>
        <taxon>Phyllotreta</taxon>
    </lineage>
</organism>
<accession>A0A9N9TV82</accession>
<name>A0A9N9TV82_PHYSR</name>
<evidence type="ECO:0000259" key="8">
    <source>
        <dbReference type="PROSITE" id="PS50002"/>
    </source>
</evidence>
<comment type="similarity">
    <text evidence="2">Belongs to the sorting nexin family.</text>
</comment>
<dbReference type="Pfam" id="PF10456">
    <property type="entry name" value="BAR_3_WASP_bdg"/>
    <property type="match status" value="1"/>
</dbReference>
<evidence type="ECO:0000256" key="6">
    <source>
        <dbReference type="PROSITE-ProRule" id="PRU00192"/>
    </source>
</evidence>
<evidence type="ECO:0000256" key="3">
    <source>
        <dbReference type="ARBA" id="ARBA00022443"/>
    </source>
</evidence>
<keyword evidence="11" id="KW-1185">Reference proteome</keyword>
<dbReference type="Pfam" id="PF00787">
    <property type="entry name" value="PX"/>
    <property type="match status" value="1"/>
</dbReference>
<dbReference type="Pfam" id="PF14604">
    <property type="entry name" value="SH3_9"/>
    <property type="match status" value="1"/>
</dbReference>
<dbReference type="Gene3D" id="1.20.1270.60">
    <property type="entry name" value="Arfaptin homology (AH) domain/BAR domain"/>
    <property type="match status" value="1"/>
</dbReference>
<dbReference type="SMART" id="SM00326">
    <property type="entry name" value="SH3"/>
    <property type="match status" value="1"/>
</dbReference>
<dbReference type="FunFam" id="3.30.1520.10:FF:000004">
    <property type="entry name" value="Sorting nexin"/>
    <property type="match status" value="1"/>
</dbReference>
<gene>
    <name evidence="10" type="ORF">PHYEVI_LOCUS11584</name>
</gene>
<keyword evidence="4" id="KW-0472">Membrane</keyword>
<dbReference type="InterPro" id="IPR001683">
    <property type="entry name" value="PX_dom"/>
</dbReference>
<evidence type="ECO:0000259" key="9">
    <source>
        <dbReference type="PROSITE" id="PS50195"/>
    </source>
</evidence>